<dbReference type="RefSeq" id="WP_036653002.1">
    <property type="nucleotide sequence ID" value="NZ_BAVZ01000026.1"/>
</dbReference>
<feature type="transmembrane region" description="Helical" evidence="1">
    <location>
        <begin position="495"/>
        <end position="516"/>
    </location>
</feature>
<keyword evidence="1" id="KW-0472">Membrane</keyword>
<evidence type="ECO:0000313" key="3">
    <source>
        <dbReference type="Proteomes" id="UP000019364"/>
    </source>
</evidence>
<name>W7Z7Y8_9BACL</name>
<proteinExistence type="predicted"/>
<evidence type="ECO:0000313" key="2">
    <source>
        <dbReference type="EMBL" id="GAF10524.1"/>
    </source>
</evidence>
<accession>W7Z7Y8</accession>
<feature type="transmembrane region" description="Helical" evidence="1">
    <location>
        <begin position="605"/>
        <end position="626"/>
    </location>
</feature>
<dbReference type="EMBL" id="BAVZ01000026">
    <property type="protein sequence ID" value="GAF10524.1"/>
    <property type="molecule type" value="Genomic_DNA"/>
</dbReference>
<dbReference type="Proteomes" id="UP000019364">
    <property type="component" value="Unassembled WGS sequence"/>
</dbReference>
<comment type="caution">
    <text evidence="2">The sequence shown here is derived from an EMBL/GenBank/DDBJ whole genome shotgun (WGS) entry which is preliminary data.</text>
</comment>
<feature type="transmembrane region" description="Helical" evidence="1">
    <location>
        <begin position="375"/>
        <end position="405"/>
    </location>
</feature>
<feature type="transmembrane region" description="Helical" evidence="1">
    <location>
        <begin position="638"/>
        <end position="658"/>
    </location>
</feature>
<protein>
    <submittedName>
        <fullName evidence="2">Uncharacterized protein</fullName>
    </submittedName>
</protein>
<keyword evidence="1" id="KW-1133">Transmembrane helix</keyword>
<reference evidence="2 3" key="1">
    <citation type="journal article" date="2014" name="Genome Announc.">
        <title>Draft Genome Sequence of Paenibacillus pini JCM 16418T, Isolated from the Rhizosphere of Pine Tree.</title>
        <authorList>
            <person name="Yuki M."/>
            <person name="Oshima K."/>
            <person name="Suda W."/>
            <person name="Oshida Y."/>
            <person name="Kitamura K."/>
            <person name="Iida Y."/>
            <person name="Hattori M."/>
            <person name="Ohkuma M."/>
        </authorList>
    </citation>
    <scope>NUCLEOTIDE SEQUENCE [LARGE SCALE GENOMIC DNA]</scope>
    <source>
        <strain evidence="2 3">JCM 16418</strain>
    </source>
</reference>
<evidence type="ECO:0000256" key="1">
    <source>
        <dbReference type="SAM" id="Phobius"/>
    </source>
</evidence>
<feature type="transmembrane region" description="Helical" evidence="1">
    <location>
        <begin position="528"/>
        <end position="552"/>
    </location>
</feature>
<keyword evidence="1" id="KW-0812">Transmembrane</keyword>
<feature type="transmembrane region" description="Helical" evidence="1">
    <location>
        <begin position="15"/>
        <end position="32"/>
    </location>
</feature>
<dbReference type="STRING" id="1236976.JCM16418_4734"/>
<dbReference type="OrthoDB" id="3805529at2"/>
<dbReference type="Pfam" id="PF18949">
    <property type="entry name" value="DUF5693"/>
    <property type="match status" value="1"/>
</dbReference>
<feature type="transmembrane region" description="Helical" evidence="1">
    <location>
        <begin position="458"/>
        <end position="483"/>
    </location>
</feature>
<dbReference type="AlphaFoldDB" id="W7Z7Y8"/>
<dbReference type="InterPro" id="IPR043748">
    <property type="entry name" value="DUF5693"/>
</dbReference>
<keyword evidence="3" id="KW-1185">Reference proteome</keyword>
<feature type="transmembrane region" description="Helical" evidence="1">
    <location>
        <begin position="417"/>
        <end position="438"/>
    </location>
</feature>
<gene>
    <name evidence="2" type="ORF">JCM16418_4734</name>
</gene>
<sequence>MHQKWQHWNTASRKWLWILVVVGILAALPVIYDRYQTESSSNKVELVFNYRGLADIASYQPHPEQYIQEQLDLLKSAGIQSMAMFESNLRDLKATRRIMIYNAEEVATMTQSVVPTNENFTHILFTNDENAGRLSPVIEDSFTSLGIAVKPWEYKGQKGLIIEIAPEEAALKPMQPDPITFEMLHSKGFNIVPRMSDSLPYDEEATEKLLAYYEANGVKRLLFEGDSVKGFADNEEKMSVKSFANLLNQHGIGVAAIENTKKPQQGFNLLANLIKYNVVRLYSLSDRDALLDEDTIADRFALATKDRNIRMLYINAAPNKNVSKAMITNSIENIINSLNEPGNAIKQMENNGFTLGQAEAFDIHHSSGQKIFKMVVLLGAVAFIALLISYFLPMLTIAVFVLGLIGSAGLYVLKPTLFEQALALMVAISAPTIAMILAVRKINELNAADRNLAPGRRLAHATVLFIKTAIISLAAIPFVVALLNNITYSLVLNQFRGVSLLHAAPIGLVAVYVLLYRGGRPLQQIGQILRAPITLLWVAAAAVIGAIGFYYLSRTGNGGSVTPIEMVIRPFLENTLHVRPRNKEFLMGHPLFLLGIFVSLKYRNWIFIMIFAVIGQLSMVDTFAHIHSPLKISFIRDLLGLGLGLIIGLIAIAVWQIAERCWKKWSPRLKAKA</sequence>
<dbReference type="eggNOG" id="ENOG502Z8QQ">
    <property type="taxonomic scope" value="Bacteria"/>
</dbReference>
<organism evidence="2 3">
    <name type="scientific">Paenibacillus pini JCM 16418</name>
    <dbReference type="NCBI Taxonomy" id="1236976"/>
    <lineage>
        <taxon>Bacteria</taxon>
        <taxon>Bacillati</taxon>
        <taxon>Bacillota</taxon>
        <taxon>Bacilli</taxon>
        <taxon>Bacillales</taxon>
        <taxon>Paenibacillaceae</taxon>
        <taxon>Paenibacillus</taxon>
    </lineage>
</organism>